<feature type="region of interest" description="Disordered" evidence="1">
    <location>
        <begin position="142"/>
        <end position="166"/>
    </location>
</feature>
<dbReference type="RefSeq" id="XP_002505891.1">
    <property type="nucleotide sequence ID" value="XM_002505845.1"/>
</dbReference>
<feature type="compositionally biased region" description="Polar residues" evidence="1">
    <location>
        <begin position="89"/>
        <end position="98"/>
    </location>
</feature>
<dbReference type="InParanoid" id="C1EGM0"/>
<evidence type="ECO:0000313" key="2">
    <source>
        <dbReference type="EMBL" id="ACO67149.1"/>
    </source>
</evidence>
<dbReference type="EMBL" id="CP001332">
    <property type="protein sequence ID" value="ACO67149.1"/>
    <property type="molecule type" value="Genomic_DNA"/>
</dbReference>
<reference evidence="2 3" key="1">
    <citation type="journal article" date="2009" name="Science">
        <title>Green evolution and dynamic adaptations revealed by genomes of the marine picoeukaryotes Micromonas.</title>
        <authorList>
            <person name="Worden A.Z."/>
            <person name="Lee J.H."/>
            <person name="Mock T."/>
            <person name="Rouze P."/>
            <person name="Simmons M.P."/>
            <person name="Aerts A.L."/>
            <person name="Allen A.E."/>
            <person name="Cuvelier M.L."/>
            <person name="Derelle E."/>
            <person name="Everett M.V."/>
            <person name="Foulon E."/>
            <person name="Grimwood J."/>
            <person name="Gundlach H."/>
            <person name="Henrissat B."/>
            <person name="Napoli C."/>
            <person name="McDonald S.M."/>
            <person name="Parker M.S."/>
            <person name="Rombauts S."/>
            <person name="Salamov A."/>
            <person name="Von Dassow P."/>
            <person name="Badger J.H."/>
            <person name="Coutinho P.M."/>
            <person name="Demir E."/>
            <person name="Dubchak I."/>
            <person name="Gentemann C."/>
            <person name="Eikrem W."/>
            <person name="Gready J.E."/>
            <person name="John U."/>
            <person name="Lanier W."/>
            <person name="Lindquist E.A."/>
            <person name="Lucas S."/>
            <person name="Mayer K.F."/>
            <person name="Moreau H."/>
            <person name="Not F."/>
            <person name="Otillar R."/>
            <person name="Panaud O."/>
            <person name="Pangilinan J."/>
            <person name="Paulsen I."/>
            <person name="Piegu B."/>
            <person name="Poliakov A."/>
            <person name="Robbens S."/>
            <person name="Schmutz J."/>
            <person name="Toulza E."/>
            <person name="Wyss T."/>
            <person name="Zelensky A."/>
            <person name="Zhou K."/>
            <person name="Armbrust E.V."/>
            <person name="Bhattacharya D."/>
            <person name="Goodenough U.W."/>
            <person name="Van de Peer Y."/>
            <person name="Grigoriev I.V."/>
        </authorList>
    </citation>
    <scope>NUCLEOTIDE SEQUENCE [LARGE SCALE GENOMIC DNA]</scope>
    <source>
        <strain evidence="3">RCC299 / NOUM17</strain>
    </source>
</reference>
<feature type="compositionally biased region" description="Basic and acidic residues" evidence="1">
    <location>
        <begin position="1713"/>
        <end position="1730"/>
    </location>
</feature>
<feature type="compositionally biased region" description="Basic and acidic residues" evidence="1">
    <location>
        <begin position="560"/>
        <end position="573"/>
    </location>
</feature>
<keyword evidence="3" id="KW-1185">Reference proteome</keyword>
<name>C1EGM0_MICCC</name>
<gene>
    <name evidence="2" type="ORF">MICPUN_63921</name>
</gene>
<feature type="region of interest" description="Disordered" evidence="1">
    <location>
        <begin position="336"/>
        <end position="405"/>
    </location>
</feature>
<feature type="region of interest" description="Disordered" evidence="1">
    <location>
        <begin position="1704"/>
        <end position="1730"/>
    </location>
</feature>
<dbReference type="KEGG" id="mis:MICPUN_63921"/>
<dbReference type="OrthoDB" id="10687635at2759"/>
<feature type="compositionally biased region" description="Basic residues" evidence="1">
    <location>
        <begin position="336"/>
        <end position="346"/>
    </location>
</feature>
<dbReference type="Pfam" id="PF07004">
    <property type="entry name" value="SHIPPO-rpt"/>
    <property type="match status" value="1"/>
</dbReference>
<dbReference type="InterPro" id="IPR010736">
    <property type="entry name" value="SHIPPO-rpt"/>
</dbReference>
<feature type="compositionally biased region" description="Basic and acidic residues" evidence="1">
    <location>
        <begin position="1338"/>
        <end position="1348"/>
    </location>
</feature>
<feature type="region of interest" description="Disordered" evidence="1">
    <location>
        <begin position="1191"/>
        <end position="1223"/>
    </location>
</feature>
<sequence length="1730" mass="186490">MAETVRVSLRQGEPEAVVDAPQIAGEDDAPGPRTSAVSWSSRENPDDDDIMISALVSAMAKGREISASLGGGTDPVRVTVNLDAPEPTNPSGSRSSSVQRERVGFGSSAPRVTAPKVPSDADVTGPGLAYANVENLSRVARPNAPGARWGKPPPRRPALAESLAPSSTRRAAAHAVSAVTGAAIGTGGVAEAIADLEWVVRGEAGGSSQPALVSPERLDVARRKPRATTFSKAGLVPVTHRAVTHQAVTHRAVEEDLGARTHRELPQYDERFRAVEKTPGRLAKFSSLPTGRDAAGDESTSSSEGTGSEWDGLDDDADAWWNAPFGTLTFAEGLKRTPRKVKKRTTVRAAGDEKENAAGTKRRTKTAAFASPANKPGPSKPHEPTKGATRGDKARQPPRPGSMLDPVALARALDVTRAKPSGARGVTKWAPPAVSLPSPAGSVASIESTESDDWHGRNIRRDLRRRASAERAAIAKTTAADTDMNAVRPRNVTGVTKWGKPPPAPDERRATSKEKVKSAKGFKARESYENAARDHKLGRVTAAGLPLDVQLAAGLQLRPTEPKPYDPDGDAHTNENLPPLPDDAAVRKRVPGYTFPKPKPLDEDLDEFAKLKKARRKEELETPGPGHYANHTPRVETRPKAPAISFGDHPIVPVEVRQSMKIDLADFHPSDLDPVAAWHKLRGTEPKGFATFWKHPEKKSHIDEVIEKVERVEAERHAGRIEHAVSKALRQSRTKDWKTSDDIGALGDAIAAAAARVDEEGSPDANRSLVERRVDVGGAWARAGANKPPADGLAEEEYAFDYDAAIAEEAERRRDPVGAWKTSVAPSKPVFSFPKGPSGREDVESELEPWPVLGIGEPWSERRVEGGALPFELMLGRSDAYADRLKAREAEENRKIFPGSYNVVAALDYLRRQTPAAIFKLAADRWRAHGRARRLVRARNLLGADVAGYMAEEWDDDERDEDEGPAMLGDEARAAADAVMRPRAPAWEFLPLRVTVAKANVVTGMKPGDRPELDVKLTLVRRRQPGATKFGSGTPTGGSKKSSARTRDEANAARRGPGAYRLRYGQTERRAPRAVMGTSGLGDNAIMEDDEDAYAEGSVLDIDPAAAFAAAVARRKGTAVDMSRMPHPRVDDAERARRREELDLAELTDRPEVETTPLKAFRAPDGRGGWSALMDVSPAASRRRRLAEERRAKMEGISEGISGPDSSSPTKTRMRAKDKLTDPSSDAYVRRRTDAGVMDFASMTFRVSERTPGNVELDLLEAGIGPGTYAAEPVSRRVPEVDFARGAARFALTDAEKAPPDEPLEGERVAIEPGPAFDATRPDATRGGVISPLPTRAESSKGKDDAGKDGATQPPYADALYDVERGLRYMRSARDDVAPAFERGGPRVTDPALPDPRSNPEAADFYVGDLDERGRSTSTGESTRHRARGWMGGWKVAPAPPEFTEGDILYLDPARADDYRRRRTIGNVPDLGAGGSRETYPGTQELTRDVDYVRDDALRSAYPPLVTGTGAVRVDRGRAGMSDIFVRQTDAGDLDAGAYHDESHRAEARSRLSNRERARSVDFSKAPGRRGAASDGFGTGGEGDVLVLDPIDPRTAPVGRGDGANNLAVDYSRDRTRRAFPASSPANPGGDVLHLQPGRGDALGERARKADFGAGPGRGTHPAGTFGEWTDANVIHGLRAEVDLDKTAGGFGDANARRRERMARLVARQPRRGRGDQRPEPERPGKIVIA</sequence>
<feature type="compositionally biased region" description="Basic and acidic residues" evidence="1">
    <location>
        <begin position="1539"/>
        <end position="1562"/>
    </location>
</feature>
<dbReference type="Proteomes" id="UP000002009">
    <property type="component" value="Chromosome 14"/>
</dbReference>
<feature type="region of interest" description="Disordered" evidence="1">
    <location>
        <begin position="493"/>
        <end position="530"/>
    </location>
</feature>
<feature type="compositionally biased region" description="Basic and acidic residues" evidence="1">
    <location>
        <begin position="380"/>
        <end position="395"/>
    </location>
</feature>
<feature type="region of interest" description="Disordered" evidence="1">
    <location>
        <begin position="616"/>
        <end position="636"/>
    </location>
</feature>
<feature type="region of interest" description="Disordered" evidence="1">
    <location>
        <begin position="1296"/>
        <end position="1357"/>
    </location>
</feature>
<feature type="compositionally biased region" description="Basic and acidic residues" evidence="1">
    <location>
        <begin position="1296"/>
        <end position="1310"/>
    </location>
</feature>
<feature type="region of interest" description="Disordered" evidence="1">
    <location>
        <begin position="1"/>
        <end position="48"/>
    </location>
</feature>
<feature type="region of interest" description="Disordered" evidence="1">
    <location>
        <begin position="1020"/>
        <end position="1059"/>
    </location>
</feature>
<feature type="compositionally biased region" description="Low complexity" evidence="1">
    <location>
        <begin position="297"/>
        <end position="310"/>
    </location>
</feature>
<feature type="region of interest" description="Disordered" evidence="1">
    <location>
        <begin position="1380"/>
        <end position="1403"/>
    </location>
</feature>
<feature type="region of interest" description="Disordered" evidence="1">
    <location>
        <begin position="280"/>
        <end position="315"/>
    </location>
</feature>
<evidence type="ECO:0000313" key="3">
    <source>
        <dbReference type="Proteomes" id="UP000002009"/>
    </source>
</evidence>
<feature type="region of interest" description="Disordered" evidence="1">
    <location>
        <begin position="1539"/>
        <end position="1612"/>
    </location>
</feature>
<accession>C1EGM0</accession>
<evidence type="ECO:0000256" key="1">
    <source>
        <dbReference type="SAM" id="MobiDB-lite"/>
    </source>
</evidence>
<feature type="compositionally biased region" description="Basic and acidic residues" evidence="1">
    <location>
        <begin position="505"/>
        <end position="530"/>
    </location>
</feature>
<feature type="region of interest" description="Disordered" evidence="1">
    <location>
        <begin position="558"/>
        <end position="585"/>
    </location>
</feature>
<proteinExistence type="predicted"/>
<feature type="compositionally biased region" description="Low complexity" evidence="1">
    <location>
        <begin position="1028"/>
        <end position="1041"/>
    </location>
</feature>
<organism evidence="2 3">
    <name type="scientific">Micromonas commoda (strain RCC299 / NOUM17 / CCMP2709)</name>
    <name type="common">Picoplanktonic green alga</name>
    <dbReference type="NCBI Taxonomy" id="296587"/>
    <lineage>
        <taxon>Eukaryota</taxon>
        <taxon>Viridiplantae</taxon>
        <taxon>Chlorophyta</taxon>
        <taxon>Mamiellophyceae</taxon>
        <taxon>Mamiellales</taxon>
        <taxon>Mamiellaceae</taxon>
        <taxon>Micromonas</taxon>
    </lineage>
</organism>
<dbReference type="GeneID" id="8248822"/>
<protein>
    <submittedName>
        <fullName evidence="2">Uncharacterized protein</fullName>
    </submittedName>
</protein>
<feature type="region of interest" description="Disordered" evidence="1">
    <location>
        <begin position="66"/>
        <end position="126"/>
    </location>
</feature>